<gene>
    <name evidence="3" type="ORF">KZH69_08795</name>
</gene>
<evidence type="ECO:0000313" key="3">
    <source>
        <dbReference type="EMBL" id="MBW4360580.1"/>
    </source>
</evidence>
<dbReference type="EMBL" id="JAHWYN010000006">
    <property type="protein sequence ID" value="MBW4360580.1"/>
    <property type="molecule type" value="Genomic_DNA"/>
</dbReference>
<dbReference type="PANTHER" id="PTHR43581:SF4">
    <property type="entry name" value="ATP_GTP PHOSPHATASE"/>
    <property type="match status" value="1"/>
</dbReference>
<feature type="domain" description="OLD protein-like TOPRIM" evidence="2">
    <location>
        <begin position="435"/>
        <end position="504"/>
    </location>
</feature>
<name>A0ABS6XV73_9FLAO</name>
<dbReference type="CDD" id="cd01026">
    <property type="entry name" value="TOPRIM_OLD"/>
    <property type="match status" value="1"/>
</dbReference>
<accession>A0ABS6XV73</accession>
<protein>
    <submittedName>
        <fullName evidence="3">AAA family ATPase</fullName>
    </submittedName>
</protein>
<evidence type="ECO:0000259" key="1">
    <source>
        <dbReference type="Pfam" id="PF13175"/>
    </source>
</evidence>
<feature type="domain" description="Endonuclease GajA/Old nuclease/RecF-like AAA" evidence="1">
    <location>
        <begin position="1"/>
        <end position="386"/>
    </location>
</feature>
<dbReference type="InterPro" id="IPR041685">
    <property type="entry name" value="AAA_GajA/Old/RecF-like"/>
</dbReference>
<keyword evidence="4" id="KW-1185">Reference proteome</keyword>
<dbReference type="InterPro" id="IPR034139">
    <property type="entry name" value="TOPRIM_OLD"/>
</dbReference>
<proteinExistence type="predicted"/>
<dbReference type="Proteomes" id="UP000812031">
    <property type="component" value="Unassembled WGS sequence"/>
</dbReference>
<reference evidence="3 4" key="1">
    <citation type="submission" date="2021-07" db="EMBL/GenBank/DDBJ databases">
        <title>Flavobacterium sp. nov. isolated from sediment on the Taihu Lake.</title>
        <authorList>
            <person name="Qu J.-H."/>
        </authorList>
    </citation>
    <scope>NUCLEOTIDE SEQUENCE [LARGE SCALE GENOMIC DNA]</scope>
    <source>
        <strain evidence="3 4">NAS39</strain>
    </source>
</reference>
<dbReference type="InterPro" id="IPR051396">
    <property type="entry name" value="Bact_Antivir_Def_Nuclease"/>
</dbReference>
<dbReference type="Pfam" id="PF20469">
    <property type="entry name" value="OLD-like_TOPRIM"/>
    <property type="match status" value="1"/>
</dbReference>
<evidence type="ECO:0000313" key="4">
    <source>
        <dbReference type="Proteomes" id="UP000812031"/>
    </source>
</evidence>
<evidence type="ECO:0000259" key="2">
    <source>
        <dbReference type="Pfam" id="PF20469"/>
    </source>
</evidence>
<comment type="caution">
    <text evidence="3">The sequence shown here is derived from an EMBL/GenBank/DDBJ whole genome shotgun (WGS) entry which is preliminary data.</text>
</comment>
<organism evidence="3 4">
    <name type="scientific">Flavobacterium taihuense</name>
    <dbReference type="NCBI Taxonomy" id="2857508"/>
    <lineage>
        <taxon>Bacteria</taxon>
        <taxon>Pseudomonadati</taxon>
        <taxon>Bacteroidota</taxon>
        <taxon>Flavobacteriia</taxon>
        <taxon>Flavobacteriales</taxon>
        <taxon>Flavobacteriaceae</taxon>
        <taxon>Flavobacterium</taxon>
    </lineage>
</organism>
<dbReference type="PANTHER" id="PTHR43581">
    <property type="entry name" value="ATP/GTP PHOSPHATASE"/>
    <property type="match status" value="1"/>
</dbReference>
<dbReference type="RefSeq" id="WP_219317065.1">
    <property type="nucleotide sequence ID" value="NZ_JAHWYN010000006.1"/>
</dbReference>
<dbReference type="Pfam" id="PF13175">
    <property type="entry name" value="AAA_15"/>
    <property type="match status" value="1"/>
</dbReference>
<sequence length="690" mass="78633">MYISQIEIKNFRNFKECEIQFNEGVNVIIGHNNAGKTNLLKALSLIIDHKTSKRLETDDFNKLISIDDLKKAPPKISIAIKINKGPNVEPDDLVTIGNWLTKLDSSYEALLTYEFFLPEKEIPHYLSAINAITETDEIKAVEKAWKIIKHDFIRLFTHKIWGGEISNQAVADSDSLQKFDFQFLDAIRDVERDMLTGRNTLLRDVFDFFMDYEIKNEPEATKPKSAKIAEIKARKIDFSDKADELIEMLQKRMEQGKEQILSYANVTGASFNEAKPNFEGSISDVEMFSVLKLIVEYKSGIKIPATHNGLGYNNLIYMSLLLAKMQVNSNGSYMGSNAKVYATLAIEEPEAHLHPAMQYKFLKFLKQNRKERKVRQIFVTSHSTNITSAVSLDEIICLHSENGITSVGYPGKVFPDDKSKKYVQRFLDATKSDMLFAKNVILVEGLAEQLLMSVFAQYEKESLEDNHTVVINVGGRFFDHFLHLFDSTKPNTIHKKIACITDRDPESKIILNGKFKKCYPYEYNLDPSTYEYKFNSSALKYPAGTHPNISFFTQDETKGKTLEYDLLLTNPTSELLLTPSISNQDEILKLMQLYSEGKKPTDLLVALRSSTENDRIISSINIADTTTWDDDIKMRAIIASRYLNSVGKGENALELSYALLENLDLLGKPEYKNFIVPDYIKETIAWICQK</sequence>